<reference evidence="1" key="1">
    <citation type="journal article" date="2010" name="Science">
        <title>Plasticity of animal genome architecture unmasked by rapid evolution of a pelagic tunicate.</title>
        <authorList>
            <person name="Denoeud F."/>
            <person name="Henriet S."/>
            <person name="Mungpakdee S."/>
            <person name="Aury J.M."/>
            <person name="Da Silva C."/>
            <person name="Brinkmann H."/>
            <person name="Mikhaleva J."/>
            <person name="Olsen L.C."/>
            <person name="Jubin C."/>
            <person name="Canestro C."/>
            <person name="Bouquet J.M."/>
            <person name="Danks G."/>
            <person name="Poulain J."/>
            <person name="Campsteijn C."/>
            <person name="Adamski M."/>
            <person name="Cross I."/>
            <person name="Yadetie F."/>
            <person name="Muffato M."/>
            <person name="Louis A."/>
            <person name="Butcher S."/>
            <person name="Tsagkogeorga G."/>
            <person name="Konrad A."/>
            <person name="Singh S."/>
            <person name="Jensen M.F."/>
            <person name="Cong E.H."/>
            <person name="Eikeseth-Otteraa H."/>
            <person name="Noel B."/>
            <person name="Anthouard V."/>
            <person name="Porcel B.M."/>
            <person name="Kachouri-Lafond R."/>
            <person name="Nishino A."/>
            <person name="Ugolini M."/>
            <person name="Chourrout P."/>
            <person name="Nishida H."/>
            <person name="Aasland R."/>
            <person name="Huzurbazar S."/>
            <person name="Westhof E."/>
            <person name="Delsuc F."/>
            <person name="Lehrach H."/>
            <person name="Reinhardt R."/>
            <person name="Weissenbach J."/>
            <person name="Roy S.W."/>
            <person name="Artiguenave F."/>
            <person name="Postlethwait J.H."/>
            <person name="Manak J.R."/>
            <person name="Thompson E.M."/>
            <person name="Jaillon O."/>
            <person name="Du Pasquier L."/>
            <person name="Boudinot P."/>
            <person name="Liberles D.A."/>
            <person name="Volff J.N."/>
            <person name="Philippe H."/>
            <person name="Lenhard B."/>
            <person name="Roest Crollius H."/>
            <person name="Wincker P."/>
            <person name="Chourrout D."/>
        </authorList>
    </citation>
    <scope>NUCLEOTIDE SEQUENCE [LARGE SCALE GENOMIC DNA]</scope>
</reference>
<dbReference type="Proteomes" id="UP000001307">
    <property type="component" value="Unassembled WGS sequence"/>
</dbReference>
<evidence type="ECO:0000313" key="2">
    <source>
        <dbReference type="Proteomes" id="UP000001307"/>
    </source>
</evidence>
<dbReference type="AlphaFoldDB" id="E4Y1K1"/>
<accession>E4Y1K1</accession>
<organism evidence="1">
    <name type="scientific">Oikopleura dioica</name>
    <name type="common">Tunicate</name>
    <dbReference type="NCBI Taxonomy" id="34765"/>
    <lineage>
        <taxon>Eukaryota</taxon>
        <taxon>Metazoa</taxon>
        <taxon>Chordata</taxon>
        <taxon>Tunicata</taxon>
        <taxon>Appendicularia</taxon>
        <taxon>Copelata</taxon>
        <taxon>Oikopleuridae</taxon>
        <taxon>Oikopleura</taxon>
    </lineage>
</organism>
<name>E4Y1K1_OIKDI</name>
<keyword evidence="2" id="KW-1185">Reference proteome</keyword>
<evidence type="ECO:0000313" key="1">
    <source>
        <dbReference type="EMBL" id="CBY15745.1"/>
    </source>
</evidence>
<protein>
    <submittedName>
        <fullName evidence="1">Uncharacterized protein</fullName>
    </submittedName>
</protein>
<dbReference type="InParanoid" id="E4Y1K1"/>
<dbReference type="EMBL" id="FN653647">
    <property type="protein sequence ID" value="CBY15745.1"/>
    <property type="molecule type" value="Genomic_DNA"/>
</dbReference>
<proteinExistence type="predicted"/>
<sequence>MFNLLHPKDNFKTIANCIDQMTNYDFEEFHLLQANISHIGFHERFYSSLLLVLDTPFFNESVHQNVFQQKNTSFAFKFTPKTLSNSIPSAIRGSPQLHVTVAAFVFWV</sequence>
<gene>
    <name evidence="1" type="ORF">GSOID_T00014059001</name>
</gene>